<evidence type="ECO:0000313" key="1">
    <source>
        <dbReference type="EMBL" id="CAF4385879.1"/>
    </source>
</evidence>
<dbReference type="Proteomes" id="UP000663844">
    <property type="component" value="Unassembled WGS sequence"/>
</dbReference>
<accession>A0A820NBI5</accession>
<protein>
    <submittedName>
        <fullName evidence="1">Uncharacterized protein</fullName>
    </submittedName>
</protein>
<evidence type="ECO:0000313" key="2">
    <source>
        <dbReference type="Proteomes" id="UP000663844"/>
    </source>
</evidence>
<organism evidence="1 2">
    <name type="scientific">Adineta steineri</name>
    <dbReference type="NCBI Taxonomy" id="433720"/>
    <lineage>
        <taxon>Eukaryota</taxon>
        <taxon>Metazoa</taxon>
        <taxon>Spiralia</taxon>
        <taxon>Gnathifera</taxon>
        <taxon>Rotifera</taxon>
        <taxon>Eurotatoria</taxon>
        <taxon>Bdelloidea</taxon>
        <taxon>Adinetida</taxon>
        <taxon>Adinetidae</taxon>
        <taxon>Adineta</taxon>
    </lineage>
</organism>
<feature type="non-terminal residue" evidence="1">
    <location>
        <position position="1"/>
    </location>
</feature>
<dbReference type="AlphaFoldDB" id="A0A820NBI5"/>
<reference evidence="1" key="1">
    <citation type="submission" date="2021-02" db="EMBL/GenBank/DDBJ databases">
        <authorList>
            <person name="Nowell W R."/>
        </authorList>
    </citation>
    <scope>NUCLEOTIDE SEQUENCE</scope>
</reference>
<name>A0A820NBI5_9BILA</name>
<gene>
    <name evidence="1" type="ORF">OXD698_LOCUS50623</name>
</gene>
<proteinExistence type="predicted"/>
<dbReference type="EMBL" id="CAJOAZ010024588">
    <property type="protein sequence ID" value="CAF4385879.1"/>
    <property type="molecule type" value="Genomic_DNA"/>
</dbReference>
<comment type="caution">
    <text evidence="1">The sequence shown here is derived from an EMBL/GenBank/DDBJ whole genome shotgun (WGS) entry which is preliminary data.</text>
</comment>
<sequence length="48" mass="5498">MSLGGGDPQVILRRIRHGFIICDDTELCDKIISQDVETEQRRRNIAKT</sequence>